<sequence length="141" mass="15610">MGNKDFSYSGRVLPPGDILYLGLKGRMSPATTRRSVPRVREALVSRGLRALVLDYSRVNFLHNEVQFDHVTGRLAHLLPRNLVTAVVYSSASKPHAIMLTRALQASGLLVGAFANRRDAITWTRRVLTLRDTTDIALARSA</sequence>
<name>A0A4S2HA24_9PROT</name>
<evidence type="ECO:0008006" key="3">
    <source>
        <dbReference type="Google" id="ProtNLM"/>
    </source>
</evidence>
<evidence type="ECO:0000313" key="2">
    <source>
        <dbReference type="Proteomes" id="UP000305451"/>
    </source>
</evidence>
<dbReference type="OrthoDB" id="9833674at2"/>
<dbReference type="AlphaFoldDB" id="A0A4S2HA24"/>
<accession>A0A4S2HA24</accession>
<dbReference type="EMBL" id="SRXV01000002">
    <property type="protein sequence ID" value="TGY92765.1"/>
    <property type="molecule type" value="Genomic_DNA"/>
</dbReference>
<keyword evidence="2" id="KW-1185">Reference proteome</keyword>
<evidence type="ECO:0000313" key="1">
    <source>
        <dbReference type="EMBL" id="TGY92765.1"/>
    </source>
</evidence>
<proteinExistence type="predicted"/>
<organism evidence="1 2">
    <name type="scientific">Marinicauda pacifica</name>
    <dbReference type="NCBI Taxonomy" id="1133559"/>
    <lineage>
        <taxon>Bacteria</taxon>
        <taxon>Pseudomonadati</taxon>
        <taxon>Pseudomonadota</taxon>
        <taxon>Alphaproteobacteria</taxon>
        <taxon>Maricaulales</taxon>
        <taxon>Maricaulaceae</taxon>
        <taxon>Marinicauda</taxon>
    </lineage>
</organism>
<comment type="caution">
    <text evidence="1">The sequence shown here is derived from an EMBL/GenBank/DDBJ whole genome shotgun (WGS) entry which is preliminary data.</text>
</comment>
<dbReference type="RefSeq" id="WP_135944244.1">
    <property type="nucleotide sequence ID" value="NZ_BMEI01000002.1"/>
</dbReference>
<protein>
    <recommendedName>
        <fullName evidence="3">STAS domain-containing protein</fullName>
    </recommendedName>
</protein>
<dbReference type="Proteomes" id="UP000305451">
    <property type="component" value="Unassembled WGS sequence"/>
</dbReference>
<gene>
    <name evidence="1" type="ORF">E5162_06730</name>
</gene>
<reference evidence="1 2" key="1">
    <citation type="journal article" date="2013" name="Int. J. Syst. Evol. Microbiol.">
        <title>Marinicauda pacifica gen. nov., sp. nov., a prosthecate alphaproteobacterium of the family Hyphomonadaceae isolated from deep seawater.</title>
        <authorList>
            <person name="Zhang X.Y."/>
            <person name="Li G.W."/>
            <person name="Wang C.S."/>
            <person name="Zhang Y.J."/>
            <person name="Xu X.W."/>
            <person name="Li H."/>
            <person name="Liu A."/>
            <person name="Liu C."/>
            <person name="Xie B.B."/>
            <person name="Qin Q.L."/>
            <person name="Xu Z."/>
            <person name="Chen X.L."/>
            <person name="Zhou B.C."/>
            <person name="Zhang Y.Z."/>
        </authorList>
    </citation>
    <scope>NUCLEOTIDE SEQUENCE [LARGE SCALE GENOMIC DNA]</scope>
    <source>
        <strain evidence="1 2">P-1 km-3</strain>
    </source>
</reference>